<evidence type="ECO:0000256" key="5">
    <source>
        <dbReference type="ARBA" id="ARBA00023172"/>
    </source>
</evidence>
<evidence type="ECO:0000256" key="2">
    <source>
        <dbReference type="ARBA" id="ARBA00010075"/>
    </source>
</evidence>
<gene>
    <name evidence="9" type="ORF">QS748_10995</name>
</gene>
<comment type="function">
    <text evidence="1">Involved in the transposition of the insertion sequence IS5.</text>
</comment>
<protein>
    <submittedName>
        <fullName evidence="9">IS5 family transposase</fullName>
    </submittedName>
</protein>
<proteinExistence type="inferred from homology"/>
<evidence type="ECO:0000313" key="10">
    <source>
        <dbReference type="Proteomes" id="UP001178148"/>
    </source>
</evidence>
<feature type="domain" description="Transposase IS4-like" evidence="7">
    <location>
        <begin position="168"/>
        <end position="305"/>
    </location>
</feature>
<organism evidence="9 10">
    <name type="scientific">Candidatus Endonucleibacter bathymodioli</name>
    <dbReference type="NCBI Taxonomy" id="539814"/>
    <lineage>
        <taxon>Bacteria</taxon>
        <taxon>Pseudomonadati</taxon>
        <taxon>Pseudomonadota</taxon>
        <taxon>Gammaproteobacteria</taxon>
        <taxon>Oceanospirillales</taxon>
        <taxon>Endozoicomonadaceae</taxon>
        <taxon>Candidatus Endonucleibacter</taxon>
    </lineage>
</organism>
<evidence type="ECO:0000256" key="6">
    <source>
        <dbReference type="SAM" id="MobiDB-lite"/>
    </source>
</evidence>
<accession>A0AA90NM58</accession>
<dbReference type="NCBIfam" id="NF033581">
    <property type="entry name" value="transpos_IS5_4"/>
    <property type="match status" value="1"/>
</dbReference>
<feature type="domain" description="Transposase InsH N-terminal" evidence="8">
    <location>
        <begin position="45"/>
        <end position="139"/>
    </location>
</feature>
<dbReference type="GO" id="GO:0006313">
    <property type="term" value="P:DNA transposition"/>
    <property type="evidence" value="ECO:0007669"/>
    <property type="project" value="InterPro"/>
</dbReference>
<dbReference type="Pfam" id="PF01609">
    <property type="entry name" value="DDE_Tnp_1"/>
    <property type="match status" value="1"/>
</dbReference>
<dbReference type="Proteomes" id="UP001178148">
    <property type="component" value="Unassembled WGS sequence"/>
</dbReference>
<keyword evidence="4" id="KW-0238">DNA-binding</keyword>
<dbReference type="InterPro" id="IPR047959">
    <property type="entry name" value="Transpos_IS5"/>
</dbReference>
<comment type="similarity">
    <text evidence="2">Belongs to the transposase 11 family.</text>
</comment>
<dbReference type="InterPro" id="IPR002559">
    <property type="entry name" value="Transposase_11"/>
</dbReference>
<dbReference type="GO" id="GO:0004803">
    <property type="term" value="F:transposase activity"/>
    <property type="evidence" value="ECO:0007669"/>
    <property type="project" value="InterPro"/>
</dbReference>
<feature type="region of interest" description="Disordered" evidence="6">
    <location>
        <begin position="177"/>
        <end position="196"/>
    </location>
</feature>
<dbReference type="PANTHER" id="PTHR35604:SF2">
    <property type="entry name" value="TRANSPOSASE INSH FOR INSERTION SEQUENCE ELEMENT IS5A-RELATED"/>
    <property type="match status" value="1"/>
</dbReference>
<comment type="caution">
    <text evidence="9">The sequence shown here is derived from an EMBL/GenBank/DDBJ whole genome shotgun (WGS) entry which is preliminary data.</text>
</comment>
<dbReference type="InterPro" id="IPR008490">
    <property type="entry name" value="Transposase_InsH_N"/>
</dbReference>
<feature type="compositionally biased region" description="Basic and acidic residues" evidence="6">
    <location>
        <begin position="183"/>
        <end position="195"/>
    </location>
</feature>
<evidence type="ECO:0000256" key="3">
    <source>
        <dbReference type="ARBA" id="ARBA00022578"/>
    </source>
</evidence>
<dbReference type="Pfam" id="PF05598">
    <property type="entry name" value="DUF772"/>
    <property type="match status" value="1"/>
</dbReference>
<evidence type="ECO:0000259" key="8">
    <source>
        <dbReference type="Pfam" id="PF05598"/>
    </source>
</evidence>
<dbReference type="AlphaFoldDB" id="A0AA90NM58"/>
<keyword evidence="3" id="KW-0815">Transposition</keyword>
<evidence type="ECO:0000256" key="4">
    <source>
        <dbReference type="ARBA" id="ARBA00023125"/>
    </source>
</evidence>
<keyword evidence="5" id="KW-0233">DNA recombination</keyword>
<dbReference type="GO" id="GO:0003677">
    <property type="term" value="F:DNA binding"/>
    <property type="evidence" value="ECO:0007669"/>
    <property type="project" value="UniProtKB-KW"/>
</dbReference>
<feature type="compositionally biased region" description="Low complexity" evidence="6">
    <location>
        <begin position="279"/>
        <end position="293"/>
    </location>
</feature>
<evidence type="ECO:0000259" key="7">
    <source>
        <dbReference type="Pfam" id="PF01609"/>
    </source>
</evidence>
<reference evidence="9 10" key="1">
    <citation type="journal article" date="2023" name="bioRxiv">
        <title>An intranuclear bacterial parasite of deep-sea mussels expresses apoptosis inhibitors acquired from its host.</title>
        <authorList>
            <person name="Gonzalez Porras M.A."/>
            <person name="Assie A."/>
            <person name="Tietjen M."/>
            <person name="Violette M."/>
            <person name="Kleiner M."/>
            <person name="Gruber-Vodicka H."/>
            <person name="Dubilier N."/>
            <person name="Leisch N."/>
        </authorList>
    </citation>
    <scope>NUCLEOTIDE SEQUENCE [LARGE SCALE GENOMIC DNA]</scope>
    <source>
        <strain evidence="9">IAP13</strain>
    </source>
</reference>
<feature type="region of interest" description="Disordered" evidence="6">
    <location>
        <begin position="267"/>
        <end position="293"/>
    </location>
</feature>
<keyword evidence="10" id="KW-1185">Reference proteome</keyword>
<dbReference type="PANTHER" id="PTHR35604">
    <property type="entry name" value="TRANSPOSASE INSH FOR INSERTION SEQUENCE ELEMENT IS5A-RELATED"/>
    <property type="match status" value="1"/>
</dbReference>
<dbReference type="EMBL" id="JASXSV010000018">
    <property type="protein sequence ID" value="MDP0589674.1"/>
    <property type="molecule type" value="Genomic_DNA"/>
</dbReference>
<evidence type="ECO:0000256" key="1">
    <source>
        <dbReference type="ARBA" id="ARBA00003544"/>
    </source>
</evidence>
<sequence length="316" mass="36599">MSGLTIMSFKESLTKSNKCEIIQPHKQYCRMKQIIFASAEYTHKKVITKRDLFLNEMEKTVPWVRLLNIIEPYYPKKGKGRTPMPMESILRIYFLQQWCSLSDSAAEHALYDMDCMRRFAQLDLLDAIPDETTILNFRRLIEKHQLSAIIFADINQYLVEKGIKVSQGSMVDATIIQAPSSTKNKDKKRDPDMRSTRKNNQYYFGFKIHIGTDINSNAIHSATVTPANEADVNELPKLLRKDDKVVFADAGYTSDTYKRGAHSFGMSWKVNDKRKPKKNMSSSQKKQNRKNSQIRARVEYCFRVIPTSKTVHLNKR</sequence>
<evidence type="ECO:0000313" key="9">
    <source>
        <dbReference type="EMBL" id="MDP0589674.1"/>
    </source>
</evidence>
<name>A0AA90NM58_9GAMM</name>